<comment type="caution">
    <text evidence="1">The sequence shown here is derived from an EMBL/GenBank/DDBJ whole genome shotgun (WGS) entry which is preliminary data.</text>
</comment>
<accession>A0A1F7RPU9</accession>
<dbReference type="EMBL" id="MGDD01000264">
    <property type="protein sequence ID" value="OGL43579.1"/>
    <property type="molecule type" value="Genomic_DNA"/>
</dbReference>
<dbReference type="SUPFAM" id="SSF47598">
    <property type="entry name" value="Ribbon-helix-helix"/>
    <property type="match status" value="1"/>
</dbReference>
<organism evidence="1 2">
    <name type="scientific">Candidatus Schekmanbacteria bacterium RBG_13_48_7</name>
    <dbReference type="NCBI Taxonomy" id="1817878"/>
    <lineage>
        <taxon>Bacteria</taxon>
        <taxon>Candidatus Schekmaniibacteriota</taxon>
    </lineage>
</organism>
<evidence type="ECO:0008006" key="3">
    <source>
        <dbReference type="Google" id="ProtNLM"/>
    </source>
</evidence>
<dbReference type="AlphaFoldDB" id="A0A1F7RPU9"/>
<protein>
    <recommendedName>
        <fullName evidence="3">CopG family transcriptional regulator</fullName>
    </recommendedName>
</protein>
<evidence type="ECO:0000313" key="2">
    <source>
        <dbReference type="Proteomes" id="UP000179266"/>
    </source>
</evidence>
<gene>
    <name evidence="1" type="ORF">A2161_21535</name>
</gene>
<sequence length="67" mass="7957">MRSISIDLPDNLASAVDNYIKAGFFRTEFDVILAALSEFVRRNRIDLIENFAREDIEWAKKEYQKFR</sequence>
<dbReference type="GO" id="GO:0006355">
    <property type="term" value="P:regulation of DNA-templated transcription"/>
    <property type="evidence" value="ECO:0007669"/>
    <property type="project" value="InterPro"/>
</dbReference>
<name>A0A1F7RPU9_9BACT</name>
<reference evidence="1 2" key="1">
    <citation type="journal article" date="2016" name="Nat. Commun.">
        <title>Thousands of microbial genomes shed light on interconnected biogeochemical processes in an aquifer system.</title>
        <authorList>
            <person name="Anantharaman K."/>
            <person name="Brown C.T."/>
            <person name="Hug L.A."/>
            <person name="Sharon I."/>
            <person name="Castelle C.J."/>
            <person name="Probst A.J."/>
            <person name="Thomas B.C."/>
            <person name="Singh A."/>
            <person name="Wilkins M.J."/>
            <person name="Karaoz U."/>
            <person name="Brodie E.L."/>
            <person name="Williams K.H."/>
            <person name="Hubbard S.S."/>
            <person name="Banfield J.F."/>
        </authorList>
    </citation>
    <scope>NUCLEOTIDE SEQUENCE [LARGE SCALE GENOMIC DNA]</scope>
</reference>
<dbReference type="Proteomes" id="UP000179266">
    <property type="component" value="Unassembled WGS sequence"/>
</dbReference>
<evidence type="ECO:0000313" key="1">
    <source>
        <dbReference type="EMBL" id="OGL43579.1"/>
    </source>
</evidence>
<proteinExistence type="predicted"/>
<dbReference type="InterPro" id="IPR010985">
    <property type="entry name" value="Ribbon_hlx_hlx"/>
</dbReference>